<dbReference type="CDD" id="cd03215">
    <property type="entry name" value="ABC_Carb_Monos_II"/>
    <property type="match status" value="1"/>
</dbReference>
<dbReference type="PROSITE" id="PS50893">
    <property type="entry name" value="ABC_TRANSPORTER_2"/>
    <property type="match status" value="2"/>
</dbReference>
<reference evidence="12" key="1">
    <citation type="submission" date="2016-10" db="EMBL/GenBank/DDBJ databases">
        <authorList>
            <person name="Varghese N."/>
            <person name="Submissions S."/>
        </authorList>
    </citation>
    <scope>NUCLEOTIDE SEQUENCE [LARGE SCALE GENOMIC DNA]</scope>
    <source>
        <strain evidence="12">OK042</strain>
    </source>
</reference>
<keyword evidence="6" id="KW-0547">Nucleotide-binding</keyword>
<feature type="domain" description="ABC transporter" evidence="10">
    <location>
        <begin position="254"/>
        <end position="496"/>
    </location>
</feature>
<keyword evidence="5" id="KW-0677">Repeat</keyword>
<proteinExistence type="predicted"/>
<dbReference type="InterPro" id="IPR027417">
    <property type="entry name" value="P-loop_NTPase"/>
</dbReference>
<dbReference type="Pfam" id="PF00005">
    <property type="entry name" value="ABC_tran"/>
    <property type="match status" value="2"/>
</dbReference>
<dbReference type="PANTHER" id="PTHR43790:SF3">
    <property type="entry name" value="D-ALLOSE IMPORT ATP-BINDING PROTEIN ALSA-RELATED"/>
    <property type="match status" value="1"/>
</dbReference>
<evidence type="ECO:0000256" key="8">
    <source>
        <dbReference type="ARBA" id="ARBA00022967"/>
    </source>
</evidence>
<evidence type="ECO:0000256" key="5">
    <source>
        <dbReference type="ARBA" id="ARBA00022737"/>
    </source>
</evidence>
<dbReference type="PANTHER" id="PTHR43790">
    <property type="entry name" value="CARBOHYDRATE TRANSPORT ATP-BINDING PROTEIN MG119-RELATED"/>
    <property type="match status" value="1"/>
</dbReference>
<dbReference type="SUPFAM" id="SSF52540">
    <property type="entry name" value="P-loop containing nucleoside triphosphate hydrolases"/>
    <property type="match status" value="2"/>
</dbReference>
<feature type="domain" description="ABC transporter" evidence="10">
    <location>
        <begin position="4"/>
        <end position="242"/>
    </location>
</feature>
<keyword evidence="2" id="KW-0813">Transport</keyword>
<dbReference type="EMBL" id="FORT01000003">
    <property type="protein sequence ID" value="SFJ41010.1"/>
    <property type="molecule type" value="Genomic_DNA"/>
</dbReference>
<dbReference type="RefSeq" id="WP_092267259.1">
    <property type="nucleotide sequence ID" value="NZ_BJOE01000004.1"/>
</dbReference>
<keyword evidence="3" id="KW-1003">Cell membrane</keyword>
<evidence type="ECO:0000256" key="9">
    <source>
        <dbReference type="ARBA" id="ARBA00023136"/>
    </source>
</evidence>
<dbReference type="GO" id="GO:0005886">
    <property type="term" value="C:plasma membrane"/>
    <property type="evidence" value="ECO:0007669"/>
    <property type="project" value="UniProtKB-SubCell"/>
</dbReference>
<evidence type="ECO:0000256" key="7">
    <source>
        <dbReference type="ARBA" id="ARBA00022840"/>
    </source>
</evidence>
<dbReference type="InterPro" id="IPR003593">
    <property type="entry name" value="AAA+_ATPase"/>
</dbReference>
<dbReference type="InterPro" id="IPR050107">
    <property type="entry name" value="ABC_carbohydrate_import_ATPase"/>
</dbReference>
<dbReference type="Gene3D" id="3.40.50.300">
    <property type="entry name" value="P-loop containing nucleotide triphosphate hydrolases"/>
    <property type="match status" value="2"/>
</dbReference>
<evidence type="ECO:0000256" key="3">
    <source>
        <dbReference type="ARBA" id="ARBA00022475"/>
    </source>
</evidence>
<accession>A0A1I3R4R0</accession>
<evidence type="ECO:0000256" key="4">
    <source>
        <dbReference type="ARBA" id="ARBA00022597"/>
    </source>
</evidence>
<dbReference type="InterPro" id="IPR003439">
    <property type="entry name" value="ABC_transporter-like_ATP-bd"/>
</dbReference>
<keyword evidence="8" id="KW-1278">Translocase</keyword>
<evidence type="ECO:0000256" key="2">
    <source>
        <dbReference type="ARBA" id="ARBA00022448"/>
    </source>
</evidence>
<comment type="subcellular location">
    <subcellularLocation>
        <location evidence="1">Cell membrane</location>
        <topology evidence="1">Peripheral membrane protein</topology>
    </subcellularLocation>
</comment>
<evidence type="ECO:0000259" key="10">
    <source>
        <dbReference type="PROSITE" id="PS50893"/>
    </source>
</evidence>
<gene>
    <name evidence="11" type="ORF">SAMN05518846_103273</name>
</gene>
<keyword evidence="4" id="KW-0762">Sugar transport</keyword>
<keyword evidence="7 11" id="KW-0067">ATP-binding</keyword>
<evidence type="ECO:0000256" key="1">
    <source>
        <dbReference type="ARBA" id="ARBA00004202"/>
    </source>
</evidence>
<evidence type="ECO:0000313" key="11">
    <source>
        <dbReference type="EMBL" id="SFJ41010.1"/>
    </source>
</evidence>
<protein>
    <submittedName>
        <fullName evidence="11">Monosaccharide ABC transporter ATP-binding protein, CUT2 family</fullName>
    </submittedName>
</protein>
<dbReference type="STRING" id="1884381.SAMN05518846_103273"/>
<sequence length="496" mass="54921">MSLLELRHIQKGFSGIPVLKNVSLDIEPGEVHVLLGENGAGKSTLIKIMTGAYSKDEGEIYWENQRIEIQSPVDAMNLGIATIYQELNLIPQLSVYENIFLGREIRKGPPFRFLDHQEMKRKAKEYLQRLGQDISVEELVCNLGIGKQQLVEIAKAFTINAKMIILDEPTSSLSASEAAQLLETIMELRKQGIAIVYISHRLEELKQIGDRITILRDGAKIATLPVKETSTDEMIQYMVGRNLDQKYPKEQFQLGAEGFRVEGICLQGSEKEVSFAAYQGQILGIAGLVGAGRTEIARGIFGVDQVKSGKVYVEGKEVRIQSPQDAIAAGLAFITEDRKAEGLILDQTLEFNMTIASLKNFRKGSLLQLEQLTQIAKEYITELQVKPGDVQKHARKLSGGNQQKVVIAKWLSTHAKVFIFDEPTRGIDVGAKVEVYRLLNTLVKNGAIVIVISSELPEILGICDRILVMHEGQITADILRDHATQEGIMKAATGGM</sequence>
<dbReference type="Proteomes" id="UP000198915">
    <property type="component" value="Unassembled WGS sequence"/>
</dbReference>
<dbReference type="SMART" id="SM00382">
    <property type="entry name" value="AAA"/>
    <property type="match status" value="2"/>
</dbReference>
<dbReference type="AlphaFoldDB" id="A0A1I3R4R0"/>
<keyword evidence="9" id="KW-0472">Membrane</keyword>
<keyword evidence="12" id="KW-1185">Reference proteome</keyword>
<evidence type="ECO:0000313" key="12">
    <source>
        <dbReference type="Proteomes" id="UP000198915"/>
    </source>
</evidence>
<dbReference type="GO" id="GO:0016887">
    <property type="term" value="F:ATP hydrolysis activity"/>
    <property type="evidence" value="ECO:0007669"/>
    <property type="project" value="InterPro"/>
</dbReference>
<dbReference type="GO" id="GO:0005524">
    <property type="term" value="F:ATP binding"/>
    <property type="evidence" value="ECO:0007669"/>
    <property type="project" value="UniProtKB-KW"/>
</dbReference>
<dbReference type="CDD" id="cd03216">
    <property type="entry name" value="ABC_Carb_Monos_I"/>
    <property type="match status" value="1"/>
</dbReference>
<evidence type="ECO:0000256" key="6">
    <source>
        <dbReference type="ARBA" id="ARBA00022741"/>
    </source>
</evidence>
<dbReference type="InterPro" id="IPR017871">
    <property type="entry name" value="ABC_transporter-like_CS"/>
</dbReference>
<organism evidence="11 12">
    <name type="scientific">Brevibacillus centrosporus</name>
    <dbReference type="NCBI Taxonomy" id="54910"/>
    <lineage>
        <taxon>Bacteria</taxon>
        <taxon>Bacillati</taxon>
        <taxon>Bacillota</taxon>
        <taxon>Bacilli</taxon>
        <taxon>Bacillales</taxon>
        <taxon>Paenibacillaceae</taxon>
        <taxon>Brevibacillus</taxon>
    </lineage>
</organism>
<name>A0A1I3R4R0_9BACL</name>
<dbReference type="PROSITE" id="PS00211">
    <property type="entry name" value="ABC_TRANSPORTER_1"/>
    <property type="match status" value="1"/>
</dbReference>
<dbReference type="FunFam" id="3.40.50.300:FF:000127">
    <property type="entry name" value="Ribose import ATP-binding protein RbsA"/>
    <property type="match status" value="1"/>
</dbReference>